<accession>H7EGV7</accession>
<name>H7EGV7_9SPIR</name>
<keyword evidence="1" id="KW-1133">Transmembrane helix</keyword>
<dbReference type="Proteomes" id="UP000003571">
    <property type="component" value="Unassembled WGS sequence"/>
</dbReference>
<dbReference type="OrthoDB" id="361537at2"/>
<gene>
    <name evidence="2" type="ORF">TresaDRAFT_2780</name>
    <name evidence="3" type="ORF">TresaDRAFT_2824</name>
</gene>
<keyword evidence="1" id="KW-0472">Membrane</keyword>
<evidence type="ECO:0000313" key="3">
    <source>
        <dbReference type="EMBL" id="EIC03186.1"/>
    </source>
</evidence>
<dbReference type="eggNOG" id="ENOG5031CRX">
    <property type="taxonomic scope" value="Bacteria"/>
</dbReference>
<proteinExistence type="predicted"/>
<dbReference type="RefSeq" id="WP_002701626.1">
    <property type="nucleotide sequence ID" value="NZ_AGRW01000010.1"/>
</dbReference>
<keyword evidence="1" id="KW-0812">Transmembrane</keyword>
<evidence type="ECO:0008006" key="5">
    <source>
        <dbReference type="Google" id="ProtNLM"/>
    </source>
</evidence>
<evidence type="ECO:0000313" key="4">
    <source>
        <dbReference type="Proteomes" id="UP000003571"/>
    </source>
</evidence>
<sequence>MKNNEKKCEMIMDAYLSLDKNEIVPLKITAHLLMCRECRTAVRRLSVAERLASRTMKNGFGTSAQNENHISMTKWVIGGFAMTSLLLLFGITMRDSSPAQQIVFYLTFAAAICIYCAVFVAGNLDFFIKTIKKLPPTAILKPLR</sequence>
<feature type="transmembrane region" description="Helical" evidence="1">
    <location>
        <begin position="103"/>
        <end position="124"/>
    </location>
</feature>
<evidence type="ECO:0000256" key="1">
    <source>
        <dbReference type="SAM" id="Phobius"/>
    </source>
</evidence>
<dbReference type="EMBL" id="AGRW01000010">
    <property type="protein sequence ID" value="EIC03186.1"/>
    <property type="molecule type" value="Genomic_DNA"/>
</dbReference>
<dbReference type="EMBL" id="AGRW01000022">
    <property type="protein sequence ID" value="EIC03129.1"/>
    <property type="molecule type" value="Genomic_DNA"/>
</dbReference>
<organism evidence="3 4">
    <name type="scientific">Treponema saccharophilum DSM 2985</name>
    <dbReference type="NCBI Taxonomy" id="907348"/>
    <lineage>
        <taxon>Bacteria</taxon>
        <taxon>Pseudomonadati</taxon>
        <taxon>Spirochaetota</taxon>
        <taxon>Spirochaetia</taxon>
        <taxon>Spirochaetales</taxon>
        <taxon>Treponemataceae</taxon>
        <taxon>Treponema</taxon>
    </lineage>
</organism>
<reference evidence="3 4" key="1">
    <citation type="submission" date="2011-09" db="EMBL/GenBank/DDBJ databases">
        <title>The draft genome of Treponema saccharophilum DSM 2985.</title>
        <authorList>
            <consortium name="US DOE Joint Genome Institute (JGI-PGF)"/>
            <person name="Lucas S."/>
            <person name="Copeland A."/>
            <person name="Lapidus A."/>
            <person name="Glavina del Rio T."/>
            <person name="Dalin E."/>
            <person name="Tice H."/>
            <person name="Bruce D."/>
            <person name="Goodwin L."/>
            <person name="Pitluck S."/>
            <person name="Peters L."/>
            <person name="Kyrpides N."/>
            <person name="Mavromatis K."/>
            <person name="Ivanova N."/>
            <person name="Markowitz V."/>
            <person name="Cheng J.-F."/>
            <person name="Hugenholtz P."/>
            <person name="Woyke T."/>
            <person name="Wu D."/>
            <person name="Gronow S."/>
            <person name="Wellnitz S."/>
            <person name="Brambilla E."/>
            <person name="Klenk H.-P."/>
            <person name="Eisen J.A."/>
        </authorList>
    </citation>
    <scope>NUCLEOTIDE SEQUENCE [LARGE SCALE GENOMIC DNA]</scope>
    <source>
        <strain evidence="3 4">DSM 2985</strain>
    </source>
</reference>
<dbReference type="AlphaFoldDB" id="H7EGV7"/>
<dbReference type="STRING" id="907348.TresaDRAFT_2780"/>
<comment type="caution">
    <text evidence="3">The sequence shown here is derived from an EMBL/GenBank/DDBJ whole genome shotgun (WGS) entry which is preliminary data.</text>
</comment>
<protein>
    <recommendedName>
        <fullName evidence="5">Zinc-finger domain-containing protein</fullName>
    </recommendedName>
</protein>
<feature type="transmembrane region" description="Helical" evidence="1">
    <location>
        <begin position="75"/>
        <end position="91"/>
    </location>
</feature>
<keyword evidence="4" id="KW-1185">Reference proteome</keyword>
<dbReference type="PATRIC" id="fig|907348.3.peg.7"/>
<evidence type="ECO:0000313" key="2">
    <source>
        <dbReference type="EMBL" id="EIC03129.1"/>
    </source>
</evidence>